<dbReference type="GO" id="GO:0006508">
    <property type="term" value="P:proteolysis"/>
    <property type="evidence" value="ECO:0007669"/>
    <property type="project" value="UniProtKB-KW"/>
</dbReference>
<keyword evidence="1" id="KW-0645">Protease</keyword>
<name>A0A068XV56_ECHMU</name>
<evidence type="ECO:0000313" key="1">
    <source>
        <dbReference type="EMBL" id="CDS36132.2"/>
    </source>
</evidence>
<dbReference type="GO" id="GO:0008233">
    <property type="term" value="F:peptidase activity"/>
    <property type="evidence" value="ECO:0007669"/>
    <property type="project" value="UniProtKB-KW"/>
</dbReference>
<sequence length="71" mass="8152">MEFIHCEKNPTSDVVKSLEELYRVETLVQIPEWDDMGYEDWHACNQPPQDPNCEVIPDIAVDANVDSIFGD</sequence>
<keyword evidence="2" id="KW-1185">Reference proteome</keyword>
<dbReference type="AlphaFoldDB" id="A0A068XV56"/>
<evidence type="ECO:0000313" key="2">
    <source>
        <dbReference type="Proteomes" id="UP000017246"/>
    </source>
</evidence>
<gene>
    <name evidence="1" type="ORF">EmuJ_000304700</name>
</gene>
<proteinExistence type="predicted"/>
<reference evidence="1" key="1">
    <citation type="journal article" date="2013" name="Nature">
        <title>The genomes of four tapeworm species reveal adaptations to parasitism.</title>
        <authorList>
            <person name="Tsai I.J."/>
            <person name="Zarowiecki M."/>
            <person name="Holroyd N."/>
            <person name="Garciarrubio A."/>
            <person name="Sanchez-Flores A."/>
            <person name="Brooks K.L."/>
            <person name="Tracey A."/>
            <person name="Bobes R.J."/>
            <person name="Fragoso G."/>
            <person name="Sciutto E."/>
            <person name="Aslett M."/>
            <person name="Beasley H."/>
            <person name="Bennett H.M."/>
            <person name="Cai J."/>
            <person name="Camicia F."/>
            <person name="Clark R."/>
            <person name="Cucher M."/>
            <person name="De Silva N."/>
            <person name="Day T.A."/>
            <person name="Deplazes P."/>
            <person name="Estrada K."/>
            <person name="Fernandez C."/>
            <person name="Holland P.W."/>
            <person name="Hou J."/>
            <person name="Hu S."/>
            <person name="Huckvale T."/>
            <person name="Hung S.S."/>
            <person name="Kamenetzky L."/>
            <person name="Keane J.A."/>
            <person name="Kiss F."/>
            <person name="Koziol U."/>
            <person name="Lambert O."/>
            <person name="Liu K."/>
            <person name="Luo X."/>
            <person name="Luo Y."/>
            <person name="Macchiaroli N."/>
            <person name="Nichol S."/>
            <person name="Paps J."/>
            <person name="Parkinson J."/>
            <person name="Pouchkina-Stantcheva N."/>
            <person name="Riddiford N."/>
            <person name="Rosenzvit M."/>
            <person name="Salinas G."/>
            <person name="Wasmuth J.D."/>
            <person name="Zamanian M."/>
            <person name="Zheng Y."/>
            <person name="Cai X."/>
            <person name="Soberon X."/>
            <person name="Olson P.D."/>
            <person name="Laclette J.P."/>
            <person name="Brehm K."/>
            <person name="Berriman M."/>
            <person name="Garciarrubio A."/>
            <person name="Bobes R.J."/>
            <person name="Fragoso G."/>
            <person name="Sanchez-Flores A."/>
            <person name="Estrada K."/>
            <person name="Cevallos M.A."/>
            <person name="Morett E."/>
            <person name="Gonzalez V."/>
            <person name="Portillo T."/>
            <person name="Ochoa-Leyva A."/>
            <person name="Jose M.V."/>
            <person name="Sciutto E."/>
            <person name="Landa A."/>
            <person name="Jimenez L."/>
            <person name="Valdes V."/>
            <person name="Carrero J.C."/>
            <person name="Larralde C."/>
            <person name="Morales-Montor J."/>
            <person name="Limon-Lason J."/>
            <person name="Soberon X."/>
            <person name="Laclette J.P."/>
        </authorList>
    </citation>
    <scope>NUCLEOTIDE SEQUENCE [LARGE SCALE GENOMIC DNA]</scope>
</reference>
<reference evidence="1" key="2">
    <citation type="submission" date="2015-11" db="EMBL/GenBank/DDBJ databases">
        <authorList>
            <person name="Zhang Y."/>
            <person name="Guo Z."/>
        </authorList>
    </citation>
    <scope>NUCLEOTIDE SEQUENCE</scope>
</reference>
<accession>A0A068XV56</accession>
<dbReference type="Proteomes" id="UP000017246">
    <property type="component" value="Unassembled WGS sequence"/>
</dbReference>
<dbReference type="EMBL" id="LN902850">
    <property type="protein sequence ID" value="CDS36132.2"/>
    <property type="molecule type" value="Genomic_DNA"/>
</dbReference>
<organism evidence="1 2">
    <name type="scientific">Echinococcus multilocularis</name>
    <name type="common">Fox tapeworm</name>
    <dbReference type="NCBI Taxonomy" id="6211"/>
    <lineage>
        <taxon>Eukaryota</taxon>
        <taxon>Metazoa</taxon>
        <taxon>Spiralia</taxon>
        <taxon>Lophotrochozoa</taxon>
        <taxon>Platyhelminthes</taxon>
        <taxon>Cestoda</taxon>
        <taxon>Eucestoda</taxon>
        <taxon>Cyclophyllidea</taxon>
        <taxon>Taeniidae</taxon>
        <taxon>Echinococcus</taxon>
    </lineage>
</organism>
<keyword evidence="1" id="KW-0378">Hydrolase</keyword>
<dbReference type="OrthoDB" id="10602121at2759"/>
<protein>
    <submittedName>
        <fullName evidence="1">Lon protease homolog, mitochondrial</fullName>
    </submittedName>
</protein>